<sequence>MISVTAQAEEVVNTTLASMDKDGMNLSSGVRLEGKKLVLWSRSKANAYNPNGYITNDFIPFCKVTFEVKKVGTSWHQSFIAPMRLTQTGPEYGQATVLDGAGQYQWTVHYQSPRANGFYRHIDKATGVAPWWKPFDLTYSFSLDSQGKIHKGATS</sequence>
<dbReference type="InterPro" id="IPR038482">
    <property type="entry name" value="Tp34-type_sf"/>
</dbReference>
<evidence type="ECO:0000313" key="4">
    <source>
        <dbReference type="Proteomes" id="UP000092544"/>
    </source>
</evidence>
<organism evidence="3 4">
    <name type="scientific">Marinomonas spartinae</name>
    <dbReference type="NCBI Taxonomy" id="1792290"/>
    <lineage>
        <taxon>Bacteria</taxon>
        <taxon>Pseudomonadati</taxon>
        <taxon>Pseudomonadota</taxon>
        <taxon>Gammaproteobacteria</taxon>
        <taxon>Oceanospirillales</taxon>
        <taxon>Oceanospirillaceae</taxon>
        <taxon>Marinomonas</taxon>
    </lineage>
</organism>
<dbReference type="AlphaFoldDB" id="A0A1A8T1D2"/>
<dbReference type="RefSeq" id="WP_175365241.1">
    <property type="nucleotide sequence ID" value="NZ_FLOB01000001.1"/>
</dbReference>
<keyword evidence="2" id="KW-0732">Signal</keyword>
<dbReference type="STRING" id="1792290.MSP8886_00374"/>
<dbReference type="Pfam" id="PF10634">
    <property type="entry name" value="Iron_transport"/>
    <property type="match status" value="1"/>
</dbReference>
<dbReference type="EMBL" id="FLOB01000001">
    <property type="protein sequence ID" value="SBS25740.1"/>
    <property type="molecule type" value="Genomic_DNA"/>
</dbReference>
<gene>
    <name evidence="3" type="ORF">MSP8886_00374</name>
</gene>
<reference evidence="3 4" key="1">
    <citation type="submission" date="2016-06" db="EMBL/GenBank/DDBJ databases">
        <authorList>
            <person name="Kjaerup R.B."/>
            <person name="Dalgaard T.S."/>
            <person name="Juul-Madsen H.R."/>
        </authorList>
    </citation>
    <scope>NUCLEOTIDE SEQUENCE [LARGE SCALE GENOMIC DNA]</scope>
    <source>
        <strain evidence="3 4">CECT 8886</strain>
    </source>
</reference>
<evidence type="ECO:0000256" key="2">
    <source>
        <dbReference type="ARBA" id="ARBA00022729"/>
    </source>
</evidence>
<keyword evidence="4" id="KW-1185">Reference proteome</keyword>
<protein>
    <submittedName>
        <fullName evidence="3">Fe2+ transport protein</fullName>
    </submittedName>
</protein>
<dbReference type="Gene3D" id="2.60.40.2480">
    <property type="entry name" value="Periplasmic metal-binding protein Tp34-type"/>
    <property type="match status" value="1"/>
</dbReference>
<dbReference type="InterPro" id="IPR018470">
    <property type="entry name" value="Metal-bd_Tp34-typ"/>
</dbReference>
<evidence type="ECO:0000256" key="1">
    <source>
        <dbReference type="ARBA" id="ARBA00010013"/>
    </source>
</evidence>
<proteinExistence type="inferred from homology"/>
<accession>A0A1A8T1D2</accession>
<comment type="similarity">
    <text evidence="1">Belongs to the UPF0423 family.</text>
</comment>
<evidence type="ECO:0000313" key="3">
    <source>
        <dbReference type="EMBL" id="SBS25740.1"/>
    </source>
</evidence>
<name>A0A1A8T1D2_9GAMM</name>
<dbReference type="Proteomes" id="UP000092544">
    <property type="component" value="Unassembled WGS sequence"/>
</dbReference>